<dbReference type="InterPro" id="IPR049636">
    <property type="entry name" value="HNF4-like_DBD"/>
</dbReference>
<dbReference type="PROSITE" id="PS51030">
    <property type="entry name" value="NUCLEAR_REC_DBD_2"/>
    <property type="match status" value="1"/>
</dbReference>
<evidence type="ECO:0000256" key="9">
    <source>
        <dbReference type="ARBA" id="ARBA00023170"/>
    </source>
</evidence>
<evidence type="ECO:0000256" key="5">
    <source>
        <dbReference type="ARBA" id="ARBA00022833"/>
    </source>
</evidence>
<accession>A0AAN8FIC7</accession>
<dbReference type="GO" id="GO:0000978">
    <property type="term" value="F:RNA polymerase II cis-regulatory region sequence-specific DNA binding"/>
    <property type="evidence" value="ECO:0007669"/>
    <property type="project" value="InterPro"/>
</dbReference>
<evidence type="ECO:0000256" key="4">
    <source>
        <dbReference type="ARBA" id="ARBA00022771"/>
    </source>
</evidence>
<dbReference type="GO" id="GO:0003700">
    <property type="term" value="F:DNA-binding transcription factor activity"/>
    <property type="evidence" value="ECO:0007669"/>
    <property type="project" value="InterPro"/>
</dbReference>
<keyword evidence="7" id="KW-0238">DNA-binding</keyword>
<dbReference type="PROSITE" id="PS00031">
    <property type="entry name" value="NUCLEAR_REC_DBD_1"/>
    <property type="match status" value="1"/>
</dbReference>
<keyword evidence="6" id="KW-0805">Transcription regulation</keyword>
<dbReference type="EMBL" id="WIXE01019309">
    <property type="protein sequence ID" value="KAK5970135.1"/>
    <property type="molecule type" value="Genomic_DNA"/>
</dbReference>
<keyword evidence="5" id="KW-0862">Zinc</keyword>
<keyword evidence="9" id="KW-0675">Receptor</keyword>
<gene>
    <name evidence="12" type="ORF">GCK32_011657</name>
</gene>
<evidence type="ECO:0000256" key="6">
    <source>
        <dbReference type="ARBA" id="ARBA00023015"/>
    </source>
</evidence>
<comment type="subcellular location">
    <subcellularLocation>
        <location evidence="1">Nucleus</location>
    </subcellularLocation>
</comment>
<evidence type="ECO:0000256" key="2">
    <source>
        <dbReference type="ARBA" id="ARBA00005993"/>
    </source>
</evidence>
<sequence>MSGEHCSNVKAKLGRRALKTPVHGDCQICGQVGHGSHFGVLACRACAAFFRRTVVMNRQYSCRRANGLCQISKNERYLCRLCRFNKCLALGMTPDNVQWNRDVLSTTVEGRRMKKSAPTIDADDCRDDKDDYEPQSDLIQTAPTTYEQTCHQASTSDTEPRQGIDTGLVSIRAQNTPVRGTPMLALRESGKRVVFDISPMMNRLRTILSKFEPDANIPDEPLLRMQHALLRHRRTQRCASDLKMVDSFNLMDFMSFW</sequence>
<dbReference type="Gene3D" id="3.30.50.10">
    <property type="entry name" value="Erythroid Transcription Factor GATA-1, subunit A"/>
    <property type="match status" value="1"/>
</dbReference>
<organism evidence="12 13">
    <name type="scientific">Trichostrongylus colubriformis</name>
    <name type="common">Black scour worm</name>
    <dbReference type="NCBI Taxonomy" id="6319"/>
    <lineage>
        <taxon>Eukaryota</taxon>
        <taxon>Metazoa</taxon>
        <taxon>Ecdysozoa</taxon>
        <taxon>Nematoda</taxon>
        <taxon>Chromadorea</taxon>
        <taxon>Rhabditida</taxon>
        <taxon>Rhabditina</taxon>
        <taxon>Rhabditomorpha</taxon>
        <taxon>Strongyloidea</taxon>
        <taxon>Trichostrongylidae</taxon>
        <taxon>Trichostrongylus</taxon>
    </lineage>
</organism>
<dbReference type="Pfam" id="PF00105">
    <property type="entry name" value="zf-C4"/>
    <property type="match status" value="1"/>
</dbReference>
<keyword evidence="13" id="KW-1185">Reference proteome</keyword>
<dbReference type="InterPro" id="IPR013088">
    <property type="entry name" value="Znf_NHR/GATA"/>
</dbReference>
<dbReference type="FunFam" id="3.30.50.10:FF:000030">
    <property type="entry name" value="Nuclear Hormone Receptor family"/>
    <property type="match status" value="1"/>
</dbReference>
<evidence type="ECO:0000256" key="7">
    <source>
        <dbReference type="ARBA" id="ARBA00023125"/>
    </source>
</evidence>
<name>A0AAN8FIC7_TRICO</name>
<feature type="domain" description="Nuclear receptor" evidence="11">
    <location>
        <begin position="23"/>
        <end position="99"/>
    </location>
</feature>
<dbReference type="Proteomes" id="UP001331761">
    <property type="component" value="Unassembled WGS sequence"/>
</dbReference>
<proteinExistence type="inferred from homology"/>
<dbReference type="PANTHER" id="PTHR45680">
    <property type="entry name" value="NUCLEAR HORMONE RECEPTOR FAMILY"/>
    <property type="match status" value="1"/>
</dbReference>
<dbReference type="GO" id="GO:0008270">
    <property type="term" value="F:zinc ion binding"/>
    <property type="evidence" value="ECO:0007669"/>
    <property type="project" value="UniProtKB-KW"/>
</dbReference>
<keyword evidence="3" id="KW-0479">Metal-binding</keyword>
<dbReference type="PANTHER" id="PTHR45680:SF29">
    <property type="entry name" value="NUCLEAR HORMONE RECEPTOR FAMILY"/>
    <property type="match status" value="1"/>
</dbReference>
<keyword evidence="10" id="KW-0539">Nucleus</keyword>
<evidence type="ECO:0000256" key="3">
    <source>
        <dbReference type="ARBA" id="ARBA00022723"/>
    </source>
</evidence>
<comment type="similarity">
    <text evidence="2">Belongs to the nuclear hormone receptor family.</text>
</comment>
<dbReference type="InterPro" id="IPR051152">
    <property type="entry name" value="C.elegans_Orphan_NR"/>
</dbReference>
<keyword evidence="8" id="KW-0804">Transcription</keyword>
<comment type="caution">
    <text evidence="12">The sequence shown here is derived from an EMBL/GenBank/DDBJ whole genome shotgun (WGS) entry which is preliminary data.</text>
</comment>
<feature type="non-terminal residue" evidence="12">
    <location>
        <position position="257"/>
    </location>
</feature>
<evidence type="ECO:0000256" key="10">
    <source>
        <dbReference type="ARBA" id="ARBA00023242"/>
    </source>
</evidence>
<evidence type="ECO:0000313" key="13">
    <source>
        <dbReference type="Proteomes" id="UP001331761"/>
    </source>
</evidence>
<evidence type="ECO:0000313" key="12">
    <source>
        <dbReference type="EMBL" id="KAK5970135.1"/>
    </source>
</evidence>
<dbReference type="AlphaFoldDB" id="A0AAN8FIC7"/>
<dbReference type="GO" id="GO:0005634">
    <property type="term" value="C:nucleus"/>
    <property type="evidence" value="ECO:0007669"/>
    <property type="project" value="UniProtKB-SubCell"/>
</dbReference>
<reference evidence="12 13" key="1">
    <citation type="submission" date="2019-10" db="EMBL/GenBank/DDBJ databases">
        <title>Assembly and Annotation for the nematode Trichostrongylus colubriformis.</title>
        <authorList>
            <person name="Martin J."/>
        </authorList>
    </citation>
    <scope>NUCLEOTIDE SEQUENCE [LARGE SCALE GENOMIC DNA]</scope>
    <source>
        <strain evidence="12">G859</strain>
        <tissue evidence="12">Whole worm</tissue>
    </source>
</reference>
<evidence type="ECO:0000259" key="11">
    <source>
        <dbReference type="PROSITE" id="PS51030"/>
    </source>
</evidence>
<dbReference type="InterPro" id="IPR001628">
    <property type="entry name" value="Znf_hrmn_rcpt"/>
</dbReference>
<dbReference type="CDD" id="cd06960">
    <property type="entry name" value="NR_DBD_HNF4A"/>
    <property type="match status" value="1"/>
</dbReference>
<dbReference type="PRINTS" id="PR00047">
    <property type="entry name" value="STROIDFINGER"/>
</dbReference>
<evidence type="ECO:0000256" key="1">
    <source>
        <dbReference type="ARBA" id="ARBA00004123"/>
    </source>
</evidence>
<protein>
    <submittedName>
        <fullName evidence="12">Zinc finger C4 type</fullName>
    </submittedName>
</protein>
<dbReference type="SUPFAM" id="SSF57716">
    <property type="entry name" value="Glucocorticoid receptor-like (DNA-binding domain)"/>
    <property type="match status" value="1"/>
</dbReference>
<dbReference type="SMART" id="SM00399">
    <property type="entry name" value="ZnF_C4"/>
    <property type="match status" value="1"/>
</dbReference>
<evidence type="ECO:0000256" key="8">
    <source>
        <dbReference type="ARBA" id="ARBA00023163"/>
    </source>
</evidence>
<keyword evidence="4" id="KW-0863">Zinc-finger</keyword>